<organism evidence="3 4">
    <name type="scientific">Aspergillus keveii</name>
    <dbReference type="NCBI Taxonomy" id="714993"/>
    <lineage>
        <taxon>Eukaryota</taxon>
        <taxon>Fungi</taxon>
        <taxon>Dikarya</taxon>
        <taxon>Ascomycota</taxon>
        <taxon>Pezizomycotina</taxon>
        <taxon>Eurotiomycetes</taxon>
        <taxon>Eurotiomycetidae</taxon>
        <taxon>Eurotiales</taxon>
        <taxon>Aspergillaceae</taxon>
        <taxon>Aspergillus</taxon>
        <taxon>Aspergillus subgen. Nidulantes</taxon>
    </lineage>
</organism>
<dbReference type="InterPro" id="IPR021514">
    <property type="entry name" value="DUF3176"/>
</dbReference>
<keyword evidence="2" id="KW-0472">Membrane</keyword>
<feature type="transmembrane region" description="Helical" evidence="2">
    <location>
        <begin position="93"/>
        <end position="114"/>
    </location>
</feature>
<dbReference type="Proteomes" id="UP001610563">
    <property type="component" value="Unassembled WGS sequence"/>
</dbReference>
<keyword evidence="4" id="KW-1185">Reference proteome</keyword>
<feature type="transmembrane region" description="Helical" evidence="2">
    <location>
        <begin position="550"/>
        <end position="573"/>
    </location>
</feature>
<evidence type="ECO:0000256" key="1">
    <source>
        <dbReference type="SAM" id="MobiDB-lite"/>
    </source>
</evidence>
<evidence type="ECO:0008006" key="5">
    <source>
        <dbReference type="Google" id="ProtNLM"/>
    </source>
</evidence>
<dbReference type="PANTHER" id="PTHR35394:SF5">
    <property type="entry name" value="DUF3176 DOMAIN-CONTAINING PROTEIN"/>
    <property type="match status" value="1"/>
</dbReference>
<keyword evidence="2" id="KW-1133">Transmembrane helix</keyword>
<protein>
    <recommendedName>
        <fullName evidence="5">Carboxylic ester hydrolase</fullName>
    </recommendedName>
</protein>
<evidence type="ECO:0000313" key="3">
    <source>
        <dbReference type="EMBL" id="KAL2799741.1"/>
    </source>
</evidence>
<feature type="region of interest" description="Disordered" evidence="1">
    <location>
        <begin position="21"/>
        <end position="47"/>
    </location>
</feature>
<gene>
    <name evidence="3" type="ORF">BJX66DRAFT_228349</name>
</gene>
<reference evidence="3 4" key="1">
    <citation type="submission" date="2024-07" db="EMBL/GenBank/DDBJ databases">
        <title>Section-level genome sequencing and comparative genomics of Aspergillus sections Usti and Cavernicolus.</title>
        <authorList>
            <consortium name="Lawrence Berkeley National Laboratory"/>
            <person name="Nybo J.L."/>
            <person name="Vesth T.C."/>
            <person name="Theobald S."/>
            <person name="Frisvad J.C."/>
            <person name="Larsen T.O."/>
            <person name="Kjaerboelling I."/>
            <person name="Rothschild-Mancinelli K."/>
            <person name="Lyhne E.K."/>
            <person name="Kogle M.E."/>
            <person name="Barry K."/>
            <person name="Clum A."/>
            <person name="Na H."/>
            <person name="Ledsgaard L."/>
            <person name="Lin J."/>
            <person name="Lipzen A."/>
            <person name="Kuo A."/>
            <person name="Riley R."/>
            <person name="Mondo S."/>
            <person name="Labutti K."/>
            <person name="Haridas S."/>
            <person name="Pangalinan J."/>
            <person name="Salamov A.A."/>
            <person name="Simmons B.A."/>
            <person name="Magnuson J.K."/>
            <person name="Chen J."/>
            <person name="Drula E."/>
            <person name="Henrissat B."/>
            <person name="Wiebenga A."/>
            <person name="Lubbers R.J."/>
            <person name="Gomes A.C."/>
            <person name="Makela M.R."/>
            <person name="Stajich J."/>
            <person name="Grigoriev I.V."/>
            <person name="Mortensen U.H."/>
            <person name="De Vries R.P."/>
            <person name="Baker S.E."/>
            <person name="Andersen M.R."/>
        </authorList>
    </citation>
    <scope>NUCLEOTIDE SEQUENCE [LARGE SCALE GENOMIC DNA]</scope>
    <source>
        <strain evidence="3 4">CBS 209.92</strain>
    </source>
</reference>
<proteinExistence type="predicted"/>
<sequence>MPSEPPPTEPLIYENRLQATSTESLQAPSTPQHTRDPSPPKETYARPSAGSRILDTWFYEILATIFSVGCFVAIIGILMAYDGKPTPKFAYSLTLNTVISILATASKASLVFMIGECTGQLKWLWFYKGEERRRLDGMQLFDSASRGPLGALWVIFRHKGRSLVSLGALVMVLSTPYNAFVQQILTYPIRNTVVATNSSTAPARRAVSLLLPLLADEEEDIVQIGQWSDTFAIDPTCQSGNCTWPLFKSVEMCSQCEDVTESSSVDCVAFPVNTTIPDGAGVSADYPTRVCSIVSPHGYGPTEITLHDNRNGSFRVDIPQEQVWSLQLYSWADDDLPYPASAIAYAEVVVADKEQYYGGYPVGLDLANILQVTRAAECTLRLCERTYNVTVSNGAVSIEKGAPNFGAQFWVDKRNGSAISGKHPEWDLGSAFLRANYSTCWRPADGPAVELTQTTNTTWVNEAETAFCPVSEFVAAGFVEGERRASYTSKSGFIAPEALPDPSIRRIRTVGLEAVMSRIAASYTKQALLASNTTVEGTVYIPEVYVSVEWFWILHPAALTALAVVFLASTIFVNHRRRLKLWKTSILAVLYHGLTRSGSEDEEAEDDMNATVSRMEKTAQGVKVRLTTVDEKRGFMLN</sequence>
<name>A0ABR4GLH2_9EURO</name>
<feature type="transmembrane region" description="Helical" evidence="2">
    <location>
        <begin position="57"/>
        <end position="81"/>
    </location>
</feature>
<accession>A0ABR4GLH2</accession>
<dbReference type="Pfam" id="PF11374">
    <property type="entry name" value="DUF3176"/>
    <property type="match status" value="1"/>
</dbReference>
<dbReference type="PANTHER" id="PTHR35394">
    <property type="entry name" value="DUF3176 DOMAIN-CONTAINING PROTEIN"/>
    <property type="match status" value="1"/>
</dbReference>
<dbReference type="EMBL" id="JBFTWV010000006">
    <property type="protein sequence ID" value="KAL2799741.1"/>
    <property type="molecule type" value="Genomic_DNA"/>
</dbReference>
<keyword evidence="2" id="KW-0812">Transmembrane</keyword>
<evidence type="ECO:0000313" key="4">
    <source>
        <dbReference type="Proteomes" id="UP001610563"/>
    </source>
</evidence>
<comment type="caution">
    <text evidence="3">The sequence shown here is derived from an EMBL/GenBank/DDBJ whole genome shotgun (WGS) entry which is preliminary data.</text>
</comment>
<evidence type="ECO:0000256" key="2">
    <source>
        <dbReference type="SAM" id="Phobius"/>
    </source>
</evidence>
<feature type="compositionally biased region" description="Polar residues" evidence="1">
    <location>
        <begin position="21"/>
        <end position="32"/>
    </location>
</feature>